<dbReference type="EC" id="2.7.7.6" evidence="4"/>
<organism evidence="16">
    <name type="scientific">Aphanochaete elegans</name>
    <dbReference type="NCBI Taxonomy" id="764105"/>
    <lineage>
        <taxon>Eukaryota</taxon>
        <taxon>Viridiplantae</taxon>
        <taxon>Chlorophyta</taxon>
        <taxon>core chlorophytes</taxon>
        <taxon>Chlorophyceae</taxon>
        <taxon>OCC clade</taxon>
        <taxon>Chaetophorales</taxon>
        <taxon>Aphanochaetaceae</taxon>
        <taxon>Aphanochaete</taxon>
    </lineage>
</organism>
<keyword evidence="9" id="KW-0548">Nucleotidyltransferase</keyword>
<comment type="function">
    <text evidence="1">DNA-dependent RNA polymerase catalyzes the transcription of DNA into RNA using the four ribonucleoside triphosphates as substrates.</text>
</comment>
<dbReference type="GeneID" id="54626613"/>
<dbReference type="SUPFAM" id="SSF51294">
    <property type="entry name" value="Hedgehog/intein (Hint) domain"/>
    <property type="match status" value="1"/>
</dbReference>
<dbReference type="Gene3D" id="2.170.16.10">
    <property type="entry name" value="Hedgehog/Intein (Hint) domain"/>
    <property type="match status" value="1"/>
</dbReference>
<dbReference type="PROSITE" id="PS50817">
    <property type="entry name" value="INTEIN_N_TER"/>
    <property type="match status" value="1"/>
</dbReference>
<sequence length="944" mass="109247">MAYRFEAIAFLNIYIFIMFNSKSLKIIPIEYSLQTFHRSNQDTSLLQRPVVYEGDWVQAGDLLADCSSSKGGEFSIGRNILIAYLPWEGYNYEDAILISERLVYDELYTSIHIERYEISIETTPYGEEKITKDIPQLKDTKELEHLDDNGIALLGTWLKEGNILVGKITPTEPKKNVAPYIQLYNDIMGKKIDYSVRDSSLRMPRGLEAKLIKVKIFKQKPETQLTKDLSEKNAVNFLPISNCLKKIQLKTRSLNFLYSNDSEYNLFSKLKQINDSNLINDEKKSLIKYNKVKAFSFFGKNNSLTSSIDQVKNLKKSKKLTQNISAVHIYLAEKRKVQVGDKMAGRHGNKGIISEILPRQDMPYLPDGTTIDMALNPLGVPSRMNVGQIYECLLGLAGKQLQEQYRILPFDELYGPEASRSFVFSKLYEAKIKTGKSWLFQPTNPGKLKLFDGRDGSCFDQSITTGYSYMIKLVHLVDDKIHCLTKDHDVLTTEGWIPINKIKMTHKIASLNKNGFLIYQNPHKIYHYKNFKGKLYKLKNSNIDLLVTLNHQMYVTNYRLSGSFFENYELLQVKNIIGKPKKYLKTARWEKKEYQFNLPSILSNSKWIPGKKLNMTRWLQFFGIWFSQGWVTDKNLQIADSFCIKIRQKNNLVTKYLTQIIQDFGYPYRISNYLITIKDEQLWTYLKPFSEVSTKKHFPAWIWELNRKQAQILLKSLCVTELQLFKNSLNYYTSSSQIANELMRLALHAGWSGHKYLYHYDNNRKSKILTTNNIWCINFTKIFNTPSINENFNLLNRKPEQIIFYQGSVFCLHIPNNVFYIRRNGIPVWTGNSRSTGPYSLVTQQPLKGRSKYGGQRLGEMEVWALEAYGAAFTLLELLTIKSDDVTGRLTIWDYVLYKRPLYIGTPASFKVLICELESLCLDIGIFKKDKLGLLRSITVSNMG</sequence>
<accession>A0A6H1XDM1</accession>
<dbReference type="PROSITE" id="PS50819">
    <property type="entry name" value="INTEIN_ENDONUCLEASE"/>
    <property type="match status" value="1"/>
</dbReference>
<dbReference type="GO" id="GO:0016539">
    <property type="term" value="P:intein-mediated protein splicing"/>
    <property type="evidence" value="ECO:0007669"/>
    <property type="project" value="InterPro"/>
</dbReference>
<reference evidence="16" key="1">
    <citation type="submission" date="2019-11" db="EMBL/GenBank/DDBJ databases">
        <title>The Chloroplast Genome of the Green Alga Aphanochaete elegans.</title>
        <authorList>
            <person name="Liu B."/>
        </authorList>
    </citation>
    <scope>NUCLEOTIDE SEQUENCE</scope>
</reference>
<evidence type="ECO:0000256" key="6">
    <source>
        <dbReference type="ARBA" id="ARBA00022528"/>
    </source>
</evidence>
<dbReference type="GO" id="GO:0009507">
    <property type="term" value="C:chloroplast"/>
    <property type="evidence" value="ECO:0007669"/>
    <property type="project" value="UniProtKB-SubCell"/>
</dbReference>
<dbReference type="InterPro" id="IPR037033">
    <property type="entry name" value="DNA-dir_RNAP_su2_hyb_sf"/>
</dbReference>
<evidence type="ECO:0000256" key="7">
    <source>
        <dbReference type="ARBA" id="ARBA00022640"/>
    </source>
</evidence>
<comment type="subunit">
    <text evidence="13">In plastids the minimal PEP RNA polymerase catalytic core is composed of four subunits: alpha, beta, beta', and beta''. When a (nuclear-encoded) sigma factor is associated with the core the holoenzyme is formed, which can initiate transcription.</text>
</comment>
<comment type="subcellular location">
    <subcellularLocation>
        <location evidence="2">Plastid</location>
        <location evidence="2">Chloroplast</location>
    </subcellularLocation>
</comment>
<evidence type="ECO:0000256" key="1">
    <source>
        <dbReference type="ARBA" id="ARBA00004026"/>
    </source>
</evidence>
<dbReference type="InterPro" id="IPR007641">
    <property type="entry name" value="RNA_pol_Rpb2_7"/>
</dbReference>
<dbReference type="GO" id="GO:0003899">
    <property type="term" value="F:DNA-directed RNA polymerase activity"/>
    <property type="evidence" value="ECO:0007669"/>
    <property type="project" value="UniProtKB-EC"/>
</dbReference>
<evidence type="ECO:0000256" key="12">
    <source>
        <dbReference type="ARBA" id="ARBA00023163"/>
    </source>
</evidence>
<dbReference type="InterPro" id="IPR006141">
    <property type="entry name" value="Intein_N"/>
</dbReference>
<evidence type="ECO:0000256" key="3">
    <source>
        <dbReference type="ARBA" id="ARBA00006835"/>
    </source>
</evidence>
<evidence type="ECO:0000256" key="14">
    <source>
        <dbReference type="ARBA" id="ARBA00032782"/>
    </source>
</evidence>
<evidence type="ECO:0000256" key="11">
    <source>
        <dbReference type="ARBA" id="ARBA00023000"/>
    </source>
</evidence>
<protein>
    <recommendedName>
        <fullName evidence="4">DNA-directed RNA polymerase</fullName>
        <ecNumber evidence="4">2.7.7.6</ecNumber>
    </recommendedName>
    <alternativeName>
        <fullName evidence="14">PEP</fullName>
    </alternativeName>
</protein>
<evidence type="ECO:0000256" key="8">
    <source>
        <dbReference type="ARBA" id="ARBA00022679"/>
    </source>
</evidence>
<evidence type="ECO:0000313" key="16">
    <source>
        <dbReference type="EMBL" id="QJA13746.1"/>
    </source>
</evidence>
<dbReference type="SUPFAM" id="SSF64484">
    <property type="entry name" value="beta and beta-prime subunits of DNA dependent RNA-polymerase"/>
    <property type="match status" value="2"/>
</dbReference>
<evidence type="ECO:0000259" key="15">
    <source>
        <dbReference type="PROSITE" id="PS50819"/>
    </source>
</evidence>
<dbReference type="Pfam" id="PF04560">
    <property type="entry name" value="RNA_pol_Rpb2_7"/>
    <property type="match status" value="1"/>
</dbReference>
<evidence type="ECO:0000256" key="9">
    <source>
        <dbReference type="ARBA" id="ARBA00022695"/>
    </source>
</evidence>
<evidence type="ECO:0000256" key="4">
    <source>
        <dbReference type="ARBA" id="ARBA00012418"/>
    </source>
</evidence>
<evidence type="ECO:0000256" key="2">
    <source>
        <dbReference type="ARBA" id="ARBA00004229"/>
    </source>
</evidence>
<dbReference type="GO" id="GO:0004519">
    <property type="term" value="F:endonuclease activity"/>
    <property type="evidence" value="ECO:0007669"/>
    <property type="project" value="InterPro"/>
</dbReference>
<dbReference type="InterPro" id="IPR036844">
    <property type="entry name" value="Hint_dom_sf"/>
</dbReference>
<dbReference type="InterPro" id="IPR014724">
    <property type="entry name" value="RNA_pol_RPB2_OB-fold"/>
</dbReference>
<keyword evidence="12" id="KW-0804">Transcription</keyword>
<dbReference type="InterPro" id="IPR004042">
    <property type="entry name" value="Intein_endonuc_central"/>
</dbReference>
<keyword evidence="5" id="KW-0240">DNA-directed RNA polymerase</keyword>
<dbReference type="RefSeq" id="YP_009774555.1">
    <property type="nucleotide sequence ID" value="NC_047440.1"/>
</dbReference>
<dbReference type="InterPro" id="IPR015712">
    <property type="entry name" value="DNA-dir_RNA_pol_su2"/>
</dbReference>
<name>A0A6H1XDM1_9CHLO</name>
<dbReference type="InterPro" id="IPR027434">
    <property type="entry name" value="Homing_endonucl"/>
</dbReference>
<keyword evidence="6 16" id="KW-0150">Chloroplast</keyword>
<evidence type="ECO:0000256" key="5">
    <source>
        <dbReference type="ARBA" id="ARBA00022478"/>
    </source>
</evidence>
<feature type="domain" description="DOD-type homing endonuclease" evidence="15">
    <location>
        <begin position="621"/>
        <end position="751"/>
    </location>
</feature>
<dbReference type="GO" id="GO:0003677">
    <property type="term" value="F:DNA binding"/>
    <property type="evidence" value="ECO:0007669"/>
    <property type="project" value="InterPro"/>
</dbReference>
<dbReference type="InterPro" id="IPR007121">
    <property type="entry name" value="RNA_pol_bsu_CS"/>
</dbReference>
<comment type="similarity">
    <text evidence="3">Belongs to the RNA polymerase beta chain family.</text>
</comment>
<dbReference type="GO" id="GO:0006351">
    <property type="term" value="P:DNA-templated transcription"/>
    <property type="evidence" value="ECO:0007669"/>
    <property type="project" value="InterPro"/>
</dbReference>
<dbReference type="InterPro" id="IPR007120">
    <property type="entry name" value="DNA-dir_RNAP_su2_dom"/>
</dbReference>
<dbReference type="Gene3D" id="2.40.270.10">
    <property type="entry name" value="DNA-directed RNA polymerase, subunit 2, domain 6"/>
    <property type="match status" value="2"/>
</dbReference>
<dbReference type="EMBL" id="MN701585">
    <property type="protein sequence ID" value="QJA13746.1"/>
    <property type="molecule type" value="Genomic_DNA"/>
</dbReference>
<dbReference type="Pfam" id="PF00562">
    <property type="entry name" value="RNA_pol_Rpb2_6"/>
    <property type="match status" value="1"/>
</dbReference>
<evidence type="ECO:0000256" key="13">
    <source>
        <dbReference type="ARBA" id="ARBA00026088"/>
    </source>
</evidence>
<dbReference type="GO" id="GO:0000428">
    <property type="term" value="C:DNA-directed RNA polymerase complex"/>
    <property type="evidence" value="ECO:0007669"/>
    <property type="project" value="UniProtKB-KW"/>
</dbReference>
<keyword evidence="7 16" id="KW-0934">Plastid</keyword>
<dbReference type="Gene3D" id="3.10.28.10">
    <property type="entry name" value="Homing endonucleases"/>
    <property type="match status" value="1"/>
</dbReference>
<evidence type="ECO:0000256" key="10">
    <source>
        <dbReference type="ARBA" id="ARBA00022813"/>
    </source>
</evidence>
<keyword evidence="11" id="KW-0651">Protein splicing</keyword>
<dbReference type="GO" id="GO:0032549">
    <property type="term" value="F:ribonucleoside binding"/>
    <property type="evidence" value="ECO:0007669"/>
    <property type="project" value="InterPro"/>
</dbReference>
<dbReference type="PROSITE" id="PS01166">
    <property type="entry name" value="RNA_POL_BETA"/>
    <property type="match status" value="1"/>
</dbReference>
<dbReference type="Gene3D" id="3.90.1800.10">
    <property type="entry name" value="RNA polymerase alpha subunit dimerisation domain"/>
    <property type="match status" value="1"/>
</dbReference>
<dbReference type="Gene3D" id="2.40.50.150">
    <property type="match status" value="1"/>
</dbReference>
<keyword evidence="10" id="KW-0068">Autocatalytic cleavage</keyword>
<proteinExistence type="inferred from homology"/>
<keyword evidence="8" id="KW-0808">Transferase</keyword>
<dbReference type="AlphaFoldDB" id="A0A6H1XDM1"/>
<dbReference type="Gene3D" id="2.40.50.100">
    <property type="match status" value="1"/>
</dbReference>
<geneLocation type="chloroplast" evidence="16"/>
<gene>
    <name evidence="16" type="primary">rpoBb</name>
</gene>
<dbReference type="PANTHER" id="PTHR20856">
    <property type="entry name" value="DNA-DIRECTED RNA POLYMERASE I SUBUNIT 2"/>
    <property type="match status" value="1"/>
</dbReference>